<feature type="domain" description="Gliding motility protein SprA N-terminal" evidence="2">
    <location>
        <begin position="1120"/>
        <end position="1610"/>
    </location>
</feature>
<sequence>MNGKLFIKLFFFFFMLHAFEAFAQEKDTTEKKKDTIKTSRSLRRLLLKDSDRISRKYKYNAALDKYVYSEKVGEYDISTPIFLTPQEYESLVMRERMGLYFREKSRAMQPTAQGQTPNNAQRDLLPEFYVKSELFESIFGGNNIDIIPQGNVAFDLGLRYTKNDNPSISPEYRSSYGIDFDQRISLGIQGKVGTRLSINAMYDTQATFDFQNVFKLEYTPNEDDIVRKVELGNVSLPLNSSLITGAQSLFGVKTELQFGRTTITGVFSEQRSQSQTVTAQGGGTMQDFEIRALDYDENRNYFLSQFFRDQYDRALENYPYIRSKVQIVRVEVWATNRSNRTSNIRNIVALQDLGEAKAENTRIAGNAPVGFFRGSIGDRPTNEANKYDPTRIDSPQSVLTKEIRDVATIRSGFGTMSSLVNEGFDYAVLENAQKLEEGRDFKVNKQLGYISLSQRLNNDEILAVAYQYTYEGNVYQVGEFANDGISATTNAYIAGQNKITNNCLVLKMLKSNRLVTGDPIWNLMMKNVYSLNAVQINPDNFRMNIFYNDPSPVNYIAPVDEATWNRELTRKILLQLFNFDRLNAYNDPENGGDGFFDFVDGITIDPEYGKIIFTKVEPFGKYLYDKLGGGSRYNDPTAYQSTSTAWNANQKKYVFRSLYTDIKAKALEDAERNKFTLKGRYKSKGGRGISLGAYNVPRGSVRVTVGGRILQEGIDYTVNYQQGTVQIIDPTIENSNLPIQVSVENNLIFGGQSRRFMGVNVEHKFSDKFVVGTSLINMHERPYTRKANYGQEPVNNTIFGFGGSYSTELPFLTRLLNKVPSLQSDVASNLSVRGEMAFLHPSSPRSSDFDGEATAYLDDFEAAQTTVDIRGMRSWSLASTPLRFGQGSYPNQTLYGNAPEDVDNLKNGYGRAKLAWYSIDPVFYGNNKPGDVNASEISKNSTRRVYVKEIFPERELAQGDLLVQNTLDLAYYPNAKGSYNNNPQAMSSLAASDKWGGIMRGISATNFEENNIEYIQFWVLDPYTSGEFTPSASGELVFDLGNISEDILKDGRKQYENGLPGLSIQSPTYTTAWGKTPVSQSLLYAFDSNQENRALQDIGLDGLTDEQERAIYANNLVDSPTDPALDNYEYYLSRSGGVLNRYYNYNGTQGNSPVAGNSQAASLNPDTEDVNKDNTMSTVNSYYEYRVPIHGNVQRTDRYVSDIKEVYAETPDGQPVFARWIQYKIPIKDANRREYGGGGDLRSVTHIRMYLTGFASDVVLRFGTLDLVRGDWRHYTKSLKDDLSAPDAGASTEIGSVNLIENGTRQPIPYRMPPGVYREQINQNNTIVSQNEQSLSYTVCDLSPRDARGVYKNLHADLRQYKRIKMFVHAERYKNQPLADGELVAFVRLGSDLSENFYQVELPLQVTPAGAYLAEGIWPAANSFDIPMDALTQMKAKGINSGNLANLTYYDAALNHIASPTTTPHVMGQNRYAIKGNPSLADVQIIMVGIKNATSNHVCGEVWFNELRMAELENKGGWAGIAAVDLNAADFMDMSVTGKISTVGFGTVEQKPNERSREEVKQLDAMMNINAGKLFPKKWNVQMPVGLNRSSSVATPEYDPQYEDIKLKDRIAAAQTQAQKDLIKEQAEDYTLRRGISLIGVKKNLGEGEKAKVYSIENFTLNYAYNQMDHHDFEIESQREQNVRTGALYAHAFEQKKWEPFKGNQQVSASKYLKWLSEVNFNFLPNNIYIGPTITRAFARQRFREVYPLGVNPDNQVPLPELQQRNYLFDWQYGINYSLTKSLKVSYDATNSNIVRNYYRYNNIGERELNKELTLWHDFWNQGTPNHFMSAFKVNYELPLDKLPYLSFVKASYSYTGDFDWQRGSEALTQVAGHQINKVQNANTHNLTANMTFDRFYSSLGVKNKGLGQKSTGKDHLLRLATMIKRIGVSYTETNGSMLPGYLPQVGFFGTSQPSLPFVFGWQDDIRYEAGRRGWLTRFDDFNEQFIRSTNKTLNLTASLQPANDLQIDLKADREYIDNFEETFNAVPGYYNPLIGNTTGNFMISDNMILTSFMASDEYSSKAFEKFKDNRIVIARRLAAQRGINLSDPNNLDADGFPKGYGKNNQAVLMPAFYAAYTGRDAEGVTLGAFRSFPIPAWTVRYSGLMRLESFKNTFRRFSLTHGYRASYALSDFRTNLEYVKNPDQLDQGGNFRNEKLFTNVNLVEQFSPLIRIDAELQNSLSVMGEIRRDRTISISLDNNYLTELMRREYRLGLGYRIKDISFASRFNGHDVIIKSDLNLKADIALRRDFTVIRNMELNDNQVTNGQTSWLGRFTADYSFSKNLSGIFYFDYSFSKYAISTSFPMTTIRTGITVRYTFN</sequence>
<evidence type="ECO:0000256" key="1">
    <source>
        <dbReference type="SAM" id="SignalP"/>
    </source>
</evidence>
<dbReference type="OrthoDB" id="9806090at2"/>
<organism evidence="3 4">
    <name type="scientific">Capnocytophaga granulosa</name>
    <dbReference type="NCBI Taxonomy" id="45242"/>
    <lineage>
        <taxon>Bacteria</taxon>
        <taxon>Pseudomonadati</taxon>
        <taxon>Bacteroidota</taxon>
        <taxon>Flavobacteriia</taxon>
        <taxon>Flavobacteriales</taxon>
        <taxon>Flavobacteriaceae</taxon>
        <taxon>Capnocytophaga</taxon>
    </lineage>
</organism>
<dbReference type="InterPro" id="IPR026377">
    <property type="entry name" value="Cell_surface_SprA"/>
</dbReference>
<protein>
    <submittedName>
        <fullName evidence="3">Cell surface protein SprA</fullName>
    </submittedName>
</protein>
<feature type="signal peptide" evidence="1">
    <location>
        <begin position="1"/>
        <end position="23"/>
    </location>
</feature>
<dbReference type="Proteomes" id="UP000182771">
    <property type="component" value="Unassembled WGS sequence"/>
</dbReference>
<keyword evidence="4" id="KW-1185">Reference proteome</keyword>
<keyword evidence="1" id="KW-0732">Signal</keyword>
<evidence type="ECO:0000313" key="3">
    <source>
        <dbReference type="EMBL" id="SDW36564.1"/>
    </source>
</evidence>
<dbReference type="RefSeq" id="WP_016420365.1">
    <property type="nucleotide sequence ID" value="NZ_FNND01000002.1"/>
</dbReference>
<gene>
    <name evidence="3" type="ORF">SAMN05444420_10228</name>
</gene>
<dbReference type="Pfam" id="PF14349">
    <property type="entry name" value="SprA_N"/>
    <property type="match status" value="2"/>
</dbReference>
<proteinExistence type="predicted"/>
<evidence type="ECO:0000313" key="4">
    <source>
        <dbReference type="Proteomes" id="UP000182771"/>
    </source>
</evidence>
<feature type="chain" id="PRO_5028894426" evidence="1">
    <location>
        <begin position="24"/>
        <end position="2359"/>
    </location>
</feature>
<dbReference type="NCBIfam" id="TIGR04189">
    <property type="entry name" value="surface_SprA"/>
    <property type="match status" value="1"/>
</dbReference>
<comment type="caution">
    <text evidence="3">The sequence shown here is derived from an EMBL/GenBank/DDBJ whole genome shotgun (WGS) entry which is preliminary data.</text>
</comment>
<evidence type="ECO:0000259" key="2">
    <source>
        <dbReference type="Pfam" id="PF14349"/>
    </source>
</evidence>
<name>A0A1H2SZU8_9FLAO</name>
<feature type="domain" description="Gliding motility protein SprA N-terminal" evidence="2">
    <location>
        <begin position="53"/>
        <end position="449"/>
    </location>
</feature>
<reference evidence="3 4" key="1">
    <citation type="submission" date="2016-10" db="EMBL/GenBank/DDBJ databases">
        <authorList>
            <person name="Varghese N."/>
            <person name="Submissions S."/>
        </authorList>
    </citation>
    <scope>NUCLEOTIDE SEQUENCE [LARGE SCALE GENOMIC DNA]</scope>
    <source>
        <strain evidence="3 4">DSM 11449</strain>
    </source>
</reference>
<accession>A0A1H2SZU8</accession>
<dbReference type="GeneID" id="85016130"/>
<dbReference type="EMBL" id="FNND01000002">
    <property type="protein sequence ID" value="SDW36564.1"/>
    <property type="molecule type" value="Genomic_DNA"/>
</dbReference>
<dbReference type="InterPro" id="IPR025684">
    <property type="entry name" value="SprA_N_dom"/>
</dbReference>